<dbReference type="SUPFAM" id="SSF54534">
    <property type="entry name" value="FKBP-like"/>
    <property type="match status" value="1"/>
</dbReference>
<evidence type="ECO:0000256" key="2">
    <source>
        <dbReference type="ARBA" id="ARBA00010242"/>
    </source>
</evidence>
<protein>
    <recommendedName>
        <fullName evidence="6">Peptidyl-prolyl cis-trans isomerase</fullName>
        <ecNumber evidence="6">5.2.1.8</ecNumber>
    </recommendedName>
</protein>
<proteinExistence type="inferred from homology"/>
<dbReference type="InParanoid" id="A0A2T3AF82"/>
<evidence type="ECO:0000256" key="4">
    <source>
        <dbReference type="ARBA" id="ARBA00023235"/>
    </source>
</evidence>
<name>A0A2T3AF82_9PEZI</name>
<dbReference type="Proteomes" id="UP000241462">
    <property type="component" value="Unassembled WGS sequence"/>
</dbReference>
<dbReference type="GO" id="GO:0003755">
    <property type="term" value="F:peptidyl-prolyl cis-trans isomerase activity"/>
    <property type="evidence" value="ECO:0007669"/>
    <property type="project" value="UniProtKB-UniRule"/>
</dbReference>
<keyword evidence="10" id="KW-1185">Reference proteome</keyword>
<evidence type="ECO:0000256" key="5">
    <source>
        <dbReference type="PROSITE-ProRule" id="PRU00278"/>
    </source>
</evidence>
<evidence type="ECO:0000313" key="9">
    <source>
        <dbReference type="EMBL" id="PSR94438.1"/>
    </source>
</evidence>
<evidence type="ECO:0000313" key="10">
    <source>
        <dbReference type="Proteomes" id="UP000241462"/>
    </source>
</evidence>
<feature type="compositionally biased region" description="Gly residues" evidence="7">
    <location>
        <begin position="14"/>
        <end position="23"/>
    </location>
</feature>
<feature type="compositionally biased region" description="Low complexity" evidence="7">
    <location>
        <begin position="29"/>
        <end position="38"/>
    </location>
</feature>
<keyword evidence="3 5" id="KW-0697">Rotamase</keyword>
<reference evidence="9 10" key="1">
    <citation type="journal article" date="2018" name="Mycol. Prog.">
        <title>Coniella lustricola, a new species from submerged detritus.</title>
        <authorList>
            <person name="Raudabaugh D.B."/>
            <person name="Iturriaga T."/>
            <person name="Carver A."/>
            <person name="Mondo S."/>
            <person name="Pangilinan J."/>
            <person name="Lipzen A."/>
            <person name="He G."/>
            <person name="Amirebrahimi M."/>
            <person name="Grigoriev I.V."/>
            <person name="Miller A.N."/>
        </authorList>
    </citation>
    <scope>NUCLEOTIDE SEQUENCE [LARGE SCALE GENOMIC DNA]</scope>
    <source>
        <strain evidence="9 10">B22-T-1</strain>
    </source>
</reference>
<evidence type="ECO:0000256" key="1">
    <source>
        <dbReference type="ARBA" id="ARBA00000971"/>
    </source>
</evidence>
<dbReference type="InterPro" id="IPR043323">
    <property type="entry name" value="PIN4"/>
</dbReference>
<dbReference type="GO" id="GO:0003677">
    <property type="term" value="F:DNA binding"/>
    <property type="evidence" value="ECO:0007669"/>
    <property type="project" value="InterPro"/>
</dbReference>
<dbReference type="InterPro" id="IPR000297">
    <property type="entry name" value="PPIase_PpiC"/>
</dbReference>
<gene>
    <name evidence="9" type="ORF">BD289DRAFT_480580</name>
</gene>
<evidence type="ECO:0000259" key="8">
    <source>
        <dbReference type="PROSITE" id="PS50198"/>
    </source>
</evidence>
<keyword evidence="4 5" id="KW-0413">Isomerase</keyword>
<accession>A0A2T3AF82</accession>
<evidence type="ECO:0000256" key="7">
    <source>
        <dbReference type="SAM" id="MobiDB-lite"/>
    </source>
</evidence>
<evidence type="ECO:0000256" key="6">
    <source>
        <dbReference type="RuleBase" id="RU363014"/>
    </source>
</evidence>
<dbReference type="GO" id="GO:0006364">
    <property type="term" value="P:rRNA processing"/>
    <property type="evidence" value="ECO:0007669"/>
    <property type="project" value="InterPro"/>
</dbReference>
<comment type="catalytic activity">
    <reaction evidence="1 6">
        <text>[protein]-peptidylproline (omega=180) = [protein]-peptidylproline (omega=0)</text>
        <dbReference type="Rhea" id="RHEA:16237"/>
        <dbReference type="Rhea" id="RHEA-COMP:10747"/>
        <dbReference type="Rhea" id="RHEA-COMP:10748"/>
        <dbReference type="ChEBI" id="CHEBI:83833"/>
        <dbReference type="ChEBI" id="CHEBI:83834"/>
        <dbReference type="EC" id="5.2.1.8"/>
    </reaction>
</comment>
<dbReference type="OrthoDB" id="1911748at2759"/>
<dbReference type="EMBL" id="KZ678398">
    <property type="protein sequence ID" value="PSR94438.1"/>
    <property type="molecule type" value="Genomic_DNA"/>
</dbReference>
<dbReference type="AlphaFoldDB" id="A0A2T3AF82"/>
<dbReference type="PROSITE" id="PS50198">
    <property type="entry name" value="PPIC_PPIASE_2"/>
    <property type="match status" value="1"/>
</dbReference>
<feature type="region of interest" description="Disordered" evidence="7">
    <location>
        <begin position="1"/>
        <end position="38"/>
    </location>
</feature>
<evidence type="ECO:0000256" key="3">
    <source>
        <dbReference type="ARBA" id="ARBA00023110"/>
    </source>
</evidence>
<dbReference type="STRING" id="2025994.A0A2T3AF82"/>
<dbReference type="EC" id="5.2.1.8" evidence="6"/>
<dbReference type="Pfam" id="PF13616">
    <property type="entry name" value="Rotamase_3"/>
    <property type="match status" value="1"/>
</dbReference>
<dbReference type="InterPro" id="IPR046357">
    <property type="entry name" value="PPIase_dom_sf"/>
</dbReference>
<dbReference type="PANTHER" id="PTHR45995">
    <property type="match status" value="1"/>
</dbReference>
<feature type="domain" description="PpiC" evidence="8">
    <location>
        <begin position="40"/>
        <end position="133"/>
    </location>
</feature>
<dbReference type="Gene3D" id="3.10.50.40">
    <property type="match status" value="1"/>
</dbReference>
<organism evidence="9 10">
    <name type="scientific">Coniella lustricola</name>
    <dbReference type="NCBI Taxonomy" id="2025994"/>
    <lineage>
        <taxon>Eukaryota</taxon>
        <taxon>Fungi</taxon>
        <taxon>Dikarya</taxon>
        <taxon>Ascomycota</taxon>
        <taxon>Pezizomycotina</taxon>
        <taxon>Sordariomycetes</taxon>
        <taxon>Sordariomycetidae</taxon>
        <taxon>Diaporthales</taxon>
        <taxon>Schizoparmaceae</taxon>
        <taxon>Coniella</taxon>
    </lineage>
</organism>
<comment type="similarity">
    <text evidence="2">Belongs to the PpiC/parvulin rotamase family. PIN4 subfamily.</text>
</comment>
<sequence length="133" mass="14117">MGKNNKGGDKNASAGGGGGGGKGGKGKETAAAASSGKKNGLKIKIRHVMCEKKSKMDEALAKLGEGVSFAEVARTYSEDKAKQGGSLGEVTKDAPYDQKFKDCAWELEPSTVDKPKYNWVKTDFGYHIIMVEK</sequence>